<keyword evidence="2" id="KW-0472">Membrane</keyword>
<name>A0A1G2FXX0_9BACT</name>
<organism evidence="3 4">
    <name type="scientific">Candidatus Ryanbacteria bacterium RIFCSPHIGHO2_01_45_13</name>
    <dbReference type="NCBI Taxonomy" id="1802112"/>
    <lineage>
        <taxon>Bacteria</taxon>
        <taxon>Candidatus Ryaniibacteriota</taxon>
    </lineage>
</organism>
<proteinExistence type="predicted"/>
<evidence type="ECO:0000256" key="2">
    <source>
        <dbReference type="SAM" id="Phobius"/>
    </source>
</evidence>
<comment type="caution">
    <text evidence="3">The sequence shown here is derived from an EMBL/GenBank/DDBJ whole genome shotgun (WGS) entry which is preliminary data.</text>
</comment>
<evidence type="ECO:0000256" key="1">
    <source>
        <dbReference type="SAM" id="MobiDB-lite"/>
    </source>
</evidence>
<sequence length="441" mass="49065">MIDKIKIQRPASAASYPGKKAVINDIRPTRTHKPVPKTAPPPQVLSQEKKKSFPKQDDHFIGRNKRRFRYFNWKGITVLLLIVSLLLAGYGVLISFSSMTIVVAAKNNTFQLKKSVTLRLPKETVAFTDQITKVFPSETKTKISKKASGDILVYNSFSSAPQLLVARTRFESPDGKTYRIAENISVPGAVIKDGNTTPSSIQVRIYADEPGKNYNISEPVDFTIPGFKDSLRYTKFYARSVSSIDGGVDGEMDVVGESEVLKAVNILEDELKTQLHNKLNELIPEGFTTPVNAENVSILLSETNPAVGAAGKEFNVTVKGRATTTIIKQEAVEKALEDILFDDFPQERNYLQLLSHEGLRLTDSKDEGGTTIAQLEMQGKVMVAWMPDITSLKKDLIKGNVDDIVAVFRNYESIESANVIFFPSWLKRIPSKEEKIHVSIE</sequence>
<reference evidence="3 4" key="1">
    <citation type="journal article" date="2016" name="Nat. Commun.">
        <title>Thousands of microbial genomes shed light on interconnected biogeochemical processes in an aquifer system.</title>
        <authorList>
            <person name="Anantharaman K."/>
            <person name="Brown C.T."/>
            <person name="Hug L.A."/>
            <person name="Sharon I."/>
            <person name="Castelle C.J."/>
            <person name="Probst A.J."/>
            <person name="Thomas B.C."/>
            <person name="Singh A."/>
            <person name="Wilkins M.J."/>
            <person name="Karaoz U."/>
            <person name="Brodie E.L."/>
            <person name="Williams K.H."/>
            <person name="Hubbard S.S."/>
            <person name="Banfield J.F."/>
        </authorList>
    </citation>
    <scope>NUCLEOTIDE SEQUENCE [LARGE SCALE GENOMIC DNA]</scope>
</reference>
<evidence type="ECO:0008006" key="5">
    <source>
        <dbReference type="Google" id="ProtNLM"/>
    </source>
</evidence>
<dbReference type="Proteomes" id="UP000176700">
    <property type="component" value="Unassembled WGS sequence"/>
</dbReference>
<evidence type="ECO:0000313" key="4">
    <source>
        <dbReference type="Proteomes" id="UP000176700"/>
    </source>
</evidence>
<protein>
    <recommendedName>
        <fullName evidence="5">Baseplate protein J-like domain-containing protein</fullName>
    </recommendedName>
</protein>
<keyword evidence="2" id="KW-1133">Transmembrane helix</keyword>
<feature type="compositionally biased region" description="Basic and acidic residues" evidence="1">
    <location>
        <begin position="47"/>
        <end position="57"/>
    </location>
</feature>
<evidence type="ECO:0000313" key="3">
    <source>
        <dbReference type="EMBL" id="OGZ42923.1"/>
    </source>
</evidence>
<feature type="transmembrane region" description="Helical" evidence="2">
    <location>
        <begin position="76"/>
        <end position="105"/>
    </location>
</feature>
<gene>
    <name evidence="3" type="ORF">A2W41_02295</name>
</gene>
<dbReference type="EMBL" id="MHNI01000012">
    <property type="protein sequence ID" value="OGZ42923.1"/>
    <property type="molecule type" value="Genomic_DNA"/>
</dbReference>
<keyword evidence="2" id="KW-0812">Transmembrane</keyword>
<dbReference type="AlphaFoldDB" id="A0A1G2FXX0"/>
<feature type="region of interest" description="Disordered" evidence="1">
    <location>
        <begin position="1"/>
        <end position="57"/>
    </location>
</feature>
<accession>A0A1G2FXX0</accession>